<protein>
    <submittedName>
        <fullName evidence="1">Uncharacterized protein</fullName>
    </submittedName>
</protein>
<reference evidence="1 2" key="1">
    <citation type="submission" date="2018-08" db="EMBL/GenBank/DDBJ databases">
        <title>Recombination of ecologically and evolutionarily significant loci maintains genetic cohesion in the Pseudomonas syringae species complex.</title>
        <authorList>
            <person name="Dillon M."/>
            <person name="Thakur S."/>
            <person name="Almeida R.N.D."/>
            <person name="Weir B.S."/>
            <person name="Guttman D.S."/>
        </authorList>
    </citation>
    <scope>NUCLEOTIDE SEQUENCE [LARGE SCALE GENOMIC DNA]</scope>
    <source>
        <strain evidence="1 2">ICMP 13684</strain>
    </source>
</reference>
<dbReference type="AlphaFoldDB" id="A0A3M5J0J8"/>
<dbReference type="RefSeq" id="WP_057453273.1">
    <property type="nucleotide sequence ID" value="NZ_RBTE01000614.1"/>
</dbReference>
<organism evidence="1 2">
    <name type="scientific">Pseudomonas savastanoi</name>
    <name type="common">Pseudomonas syringae pv. savastanoi</name>
    <dbReference type="NCBI Taxonomy" id="29438"/>
    <lineage>
        <taxon>Bacteria</taxon>
        <taxon>Pseudomonadati</taxon>
        <taxon>Pseudomonadota</taxon>
        <taxon>Gammaproteobacteria</taxon>
        <taxon>Pseudomonadales</taxon>
        <taxon>Pseudomonadaceae</taxon>
        <taxon>Pseudomonas</taxon>
    </lineage>
</organism>
<evidence type="ECO:0000313" key="1">
    <source>
        <dbReference type="EMBL" id="RMT16888.1"/>
    </source>
</evidence>
<proteinExistence type="predicted"/>
<sequence length="84" mass="9269">MQPNNHPAAPDSFENSRLEDLVTLHQAIAALGQVPDYTAVVEQRSALYDRVRDLHPTLISDEENSALNLLIGSMAETRKETLGI</sequence>
<dbReference type="EMBL" id="RBTE01000614">
    <property type="protein sequence ID" value="RMT16888.1"/>
    <property type="molecule type" value="Genomic_DNA"/>
</dbReference>
<name>A0A3M5J0J8_PSESS</name>
<accession>A0A3M5J0J8</accession>
<gene>
    <name evidence="1" type="ORF">ALP51_200001</name>
</gene>
<dbReference type="Proteomes" id="UP000278180">
    <property type="component" value="Unassembled WGS sequence"/>
</dbReference>
<comment type="caution">
    <text evidence="1">The sequence shown here is derived from an EMBL/GenBank/DDBJ whole genome shotgun (WGS) entry which is preliminary data.</text>
</comment>
<evidence type="ECO:0000313" key="2">
    <source>
        <dbReference type="Proteomes" id="UP000278180"/>
    </source>
</evidence>